<dbReference type="OrthoDB" id="8943570at2"/>
<sequence length="89" mass="9360">MKKNLLTAVALVGLTMAAGSVFAADQSQTGGVTRAHVRAELQAARELGLSPVTEFNFPYTYEQSVQLQNLTAKIEAQNQAGAPQAPSAN</sequence>
<feature type="chain" id="PRO_5014508825" evidence="1">
    <location>
        <begin position="24"/>
        <end position="89"/>
    </location>
</feature>
<dbReference type="Pfam" id="PF13663">
    <property type="entry name" value="DUF4148"/>
    <property type="match status" value="1"/>
</dbReference>
<dbReference type="EMBL" id="RWHX01000010">
    <property type="protein sequence ID" value="RSK83119.1"/>
    <property type="molecule type" value="Genomic_DNA"/>
</dbReference>
<dbReference type="Proteomes" id="UP000364291">
    <property type="component" value="Unassembled WGS sequence"/>
</dbReference>
<evidence type="ECO:0000256" key="1">
    <source>
        <dbReference type="SAM" id="SignalP"/>
    </source>
</evidence>
<evidence type="ECO:0000313" key="4">
    <source>
        <dbReference type="Proteomes" id="UP000270216"/>
    </source>
</evidence>
<protein>
    <submittedName>
        <fullName evidence="2">DUF4148 domain-containing protein</fullName>
    </submittedName>
</protein>
<evidence type="ECO:0000313" key="5">
    <source>
        <dbReference type="Proteomes" id="UP000364291"/>
    </source>
</evidence>
<keyword evidence="4" id="KW-1185">Reference proteome</keyword>
<dbReference type="AlphaFoldDB" id="A0A0B5FB82"/>
<reference evidence="3 5" key="2">
    <citation type="submission" date="2019-08" db="EMBL/GenBank/DDBJ databases">
        <authorList>
            <person name="Peeters C."/>
        </authorList>
    </citation>
    <scope>NUCLEOTIDE SEQUENCE [LARGE SCALE GENOMIC DNA]</scope>
    <source>
        <strain evidence="3 5">LMG 18089</strain>
    </source>
</reference>
<reference evidence="2 4" key="1">
    <citation type="submission" date="2018-12" db="EMBL/GenBank/DDBJ databases">
        <title>Whole genome sequence of a Pandoraea apista isolate from a patient with cystic fibrosis.</title>
        <authorList>
            <person name="Kenna D.T."/>
            <person name="Turton J.F."/>
        </authorList>
    </citation>
    <scope>NUCLEOTIDE SEQUENCE [LARGE SCALE GENOMIC DNA]</scope>
    <source>
        <strain evidence="2 4">Pa13324</strain>
    </source>
</reference>
<dbReference type="Proteomes" id="UP000270216">
    <property type="component" value="Unassembled WGS sequence"/>
</dbReference>
<proteinExistence type="predicted"/>
<evidence type="ECO:0000313" key="3">
    <source>
        <dbReference type="EMBL" id="VVG71220.1"/>
    </source>
</evidence>
<feature type="signal peptide" evidence="1">
    <location>
        <begin position="1"/>
        <end position="23"/>
    </location>
</feature>
<dbReference type="KEGG" id="papi:SG18_02615"/>
<keyword evidence="1" id="KW-0732">Signal</keyword>
<dbReference type="RefSeq" id="WP_042112505.1">
    <property type="nucleotide sequence ID" value="NZ_CABPSX010000003.1"/>
</dbReference>
<name>A0A0B5FB82_9BURK</name>
<gene>
    <name evidence="2" type="ORF">EJE83_08520</name>
    <name evidence="3" type="ORF">PAP18089_02194</name>
</gene>
<accession>A0A0B5FB82</accession>
<organism evidence="3 5">
    <name type="scientific">Pandoraea apista</name>
    <dbReference type="NCBI Taxonomy" id="93218"/>
    <lineage>
        <taxon>Bacteria</taxon>
        <taxon>Pseudomonadati</taxon>
        <taxon>Pseudomonadota</taxon>
        <taxon>Betaproteobacteria</taxon>
        <taxon>Burkholderiales</taxon>
        <taxon>Burkholderiaceae</taxon>
        <taxon>Pandoraea</taxon>
    </lineage>
</organism>
<evidence type="ECO:0000313" key="2">
    <source>
        <dbReference type="EMBL" id="RSK83119.1"/>
    </source>
</evidence>
<dbReference type="EMBL" id="CABPSX010000003">
    <property type="protein sequence ID" value="VVG71220.1"/>
    <property type="molecule type" value="Genomic_DNA"/>
</dbReference>
<dbReference type="InterPro" id="IPR025421">
    <property type="entry name" value="DUF4148"/>
</dbReference>
<dbReference type="GeneID" id="47013499"/>